<comment type="caution">
    <text evidence="10">The sequence shown here is derived from an EMBL/GenBank/DDBJ whole genome shotgun (WGS) entry which is preliminary data.</text>
</comment>
<dbReference type="PANTHER" id="PTHR44757:SF2">
    <property type="entry name" value="BIOFILM ARCHITECTURE MAINTENANCE PROTEIN MBAA"/>
    <property type="match status" value="1"/>
</dbReference>
<dbReference type="Pfam" id="PF08447">
    <property type="entry name" value="PAS_3"/>
    <property type="match status" value="1"/>
</dbReference>
<dbReference type="Pfam" id="PF05231">
    <property type="entry name" value="MASE1"/>
    <property type="match status" value="1"/>
</dbReference>
<dbReference type="SUPFAM" id="SSF55785">
    <property type="entry name" value="PYP-like sensor domain (PAS domain)"/>
    <property type="match status" value="1"/>
</dbReference>
<dbReference type="InterPro" id="IPR000700">
    <property type="entry name" value="PAS-assoc_C"/>
</dbReference>
<dbReference type="InterPro" id="IPR013655">
    <property type="entry name" value="PAS_fold_3"/>
</dbReference>
<dbReference type="AlphaFoldDB" id="A0A437J2A8"/>
<feature type="transmembrane region" description="Helical" evidence="6">
    <location>
        <begin position="237"/>
        <end position="257"/>
    </location>
</feature>
<dbReference type="SMART" id="SM00267">
    <property type="entry name" value="GGDEF"/>
    <property type="match status" value="1"/>
</dbReference>
<dbReference type="GO" id="GO:0005886">
    <property type="term" value="C:plasma membrane"/>
    <property type="evidence" value="ECO:0007669"/>
    <property type="project" value="UniProtKB-SubCell"/>
</dbReference>
<dbReference type="InterPro" id="IPR035965">
    <property type="entry name" value="PAS-like_dom_sf"/>
</dbReference>
<evidence type="ECO:0000313" key="11">
    <source>
        <dbReference type="Proteomes" id="UP000282977"/>
    </source>
</evidence>
<dbReference type="InterPro" id="IPR052155">
    <property type="entry name" value="Biofilm_reg_signaling"/>
</dbReference>
<evidence type="ECO:0000256" key="1">
    <source>
        <dbReference type="ARBA" id="ARBA00004651"/>
    </source>
</evidence>
<feature type="transmembrane region" description="Helical" evidence="6">
    <location>
        <begin position="39"/>
        <end position="57"/>
    </location>
</feature>
<dbReference type="EMBL" id="RZUL01000021">
    <property type="protein sequence ID" value="RVT38262.1"/>
    <property type="molecule type" value="Genomic_DNA"/>
</dbReference>
<feature type="domain" description="GGDEF" evidence="9">
    <location>
        <begin position="463"/>
        <end position="595"/>
    </location>
</feature>
<keyword evidence="2" id="KW-1003">Cell membrane</keyword>
<feature type="domain" description="PAC" evidence="8">
    <location>
        <begin position="380"/>
        <end position="432"/>
    </location>
</feature>
<reference evidence="10 11" key="1">
    <citation type="submission" date="2019-01" db="EMBL/GenBank/DDBJ databases">
        <authorList>
            <person name="Chen W.-M."/>
        </authorList>
    </citation>
    <scope>NUCLEOTIDE SEQUENCE [LARGE SCALE GENOMIC DNA]</scope>
    <source>
        <strain evidence="10 11">TLA-22</strain>
    </source>
</reference>
<evidence type="ECO:0000256" key="3">
    <source>
        <dbReference type="ARBA" id="ARBA00022692"/>
    </source>
</evidence>
<dbReference type="Proteomes" id="UP000282977">
    <property type="component" value="Unassembled WGS sequence"/>
</dbReference>
<evidence type="ECO:0000259" key="9">
    <source>
        <dbReference type="PROSITE" id="PS50887"/>
    </source>
</evidence>
<sequence>MATPLTRIRRSPALHAAVSGIGYFLCAALSLRLSRFDGGIAIIWLAGAFLTANLLAAPRRYWRFVIMASVPGAFAAGALFGMGGTAGLLLPATALLEGIAVAFALRRVYPRFGRLESLREVAAFLGLAGFVIPALGGLVSGWAAHRTMGLAPFHAWHDWYAGHALGFIAFTPALLFLLKGRFCQQLEQAGKRSRAECAGLLGAVALASVAAFGQSEVPLVLLPFVPMLAATFRLGPAGAALSVTILMVTGLVFTLLGTGPTMLLHASPALRLQVLQIYFASTVLILLPVAAELRARHRLFDRLRSSEALHRLILDRASDLVLRVSADGFVRYASLSCTPLLGIEPSELIGRSLLDIVHGADRPAVVAARTQALGSPEETITVEFRISRPDGSLSWVESHIRAALGEGGRVMGTVSVVREITKRRQKVAELKRQAETDTLTGLANRRALSRALDRHASEKSPAAPGYLAMFDLDHFKAINDRYGHAAGDAVLVTFAEILRSAVRQDDVVARLGGEEFVVLLKDATAPMAEAICQRIRSRFAEAALKAVTGQTIEATVSAGIARLGDGAASSDVLALADAALYRAKANGRNQLQFAA</sequence>
<dbReference type="OrthoDB" id="9812260at2"/>
<dbReference type="InterPro" id="IPR000014">
    <property type="entry name" value="PAS"/>
</dbReference>
<evidence type="ECO:0000259" key="7">
    <source>
        <dbReference type="PROSITE" id="PS50112"/>
    </source>
</evidence>
<keyword evidence="3 6" id="KW-0812">Transmembrane</keyword>
<keyword evidence="5 6" id="KW-0472">Membrane</keyword>
<keyword evidence="11" id="KW-1185">Reference proteome</keyword>
<dbReference type="Pfam" id="PF00990">
    <property type="entry name" value="GGDEF"/>
    <property type="match status" value="1"/>
</dbReference>
<dbReference type="Gene3D" id="3.30.70.270">
    <property type="match status" value="1"/>
</dbReference>
<evidence type="ECO:0000256" key="5">
    <source>
        <dbReference type="ARBA" id="ARBA00023136"/>
    </source>
</evidence>
<evidence type="ECO:0000259" key="8">
    <source>
        <dbReference type="PROSITE" id="PS50113"/>
    </source>
</evidence>
<dbReference type="InterPro" id="IPR000160">
    <property type="entry name" value="GGDEF_dom"/>
</dbReference>
<organism evidence="10 11">
    <name type="scientific">Sphingobium algorifonticola</name>
    <dbReference type="NCBI Taxonomy" id="2008318"/>
    <lineage>
        <taxon>Bacteria</taxon>
        <taxon>Pseudomonadati</taxon>
        <taxon>Pseudomonadota</taxon>
        <taxon>Alphaproteobacteria</taxon>
        <taxon>Sphingomonadales</taxon>
        <taxon>Sphingomonadaceae</taxon>
        <taxon>Sphingobium</taxon>
    </lineage>
</organism>
<comment type="subcellular location">
    <subcellularLocation>
        <location evidence="1">Cell membrane</location>
        <topology evidence="1">Multi-pass membrane protein</topology>
    </subcellularLocation>
</comment>
<dbReference type="NCBIfam" id="TIGR00229">
    <property type="entry name" value="sensory_box"/>
    <property type="match status" value="1"/>
</dbReference>
<feature type="domain" description="PAS" evidence="7">
    <location>
        <begin position="306"/>
        <end position="376"/>
    </location>
</feature>
<name>A0A437J2A8_9SPHN</name>
<feature type="transmembrane region" description="Helical" evidence="6">
    <location>
        <begin position="269"/>
        <end position="291"/>
    </location>
</feature>
<dbReference type="FunFam" id="3.30.70.270:FF:000001">
    <property type="entry name" value="Diguanylate cyclase domain protein"/>
    <property type="match status" value="1"/>
</dbReference>
<dbReference type="InterPro" id="IPR001610">
    <property type="entry name" value="PAC"/>
</dbReference>
<evidence type="ECO:0000256" key="4">
    <source>
        <dbReference type="ARBA" id="ARBA00022989"/>
    </source>
</evidence>
<evidence type="ECO:0000256" key="6">
    <source>
        <dbReference type="SAM" id="Phobius"/>
    </source>
</evidence>
<dbReference type="NCBIfam" id="TIGR00254">
    <property type="entry name" value="GGDEF"/>
    <property type="match status" value="1"/>
</dbReference>
<proteinExistence type="predicted"/>
<protein>
    <submittedName>
        <fullName evidence="10">Sensor domain-containing diguanylate cyclase</fullName>
    </submittedName>
</protein>
<feature type="transmembrane region" description="Helical" evidence="6">
    <location>
        <begin position="12"/>
        <end position="33"/>
    </location>
</feature>
<feature type="transmembrane region" description="Helical" evidence="6">
    <location>
        <begin position="121"/>
        <end position="139"/>
    </location>
</feature>
<keyword evidence="4 6" id="KW-1133">Transmembrane helix</keyword>
<dbReference type="PROSITE" id="PS50887">
    <property type="entry name" value="GGDEF"/>
    <property type="match status" value="1"/>
</dbReference>
<dbReference type="SMART" id="SM00091">
    <property type="entry name" value="PAS"/>
    <property type="match status" value="1"/>
</dbReference>
<dbReference type="InterPro" id="IPR029787">
    <property type="entry name" value="Nucleotide_cyclase"/>
</dbReference>
<dbReference type="CDD" id="cd00130">
    <property type="entry name" value="PAS"/>
    <property type="match status" value="1"/>
</dbReference>
<gene>
    <name evidence="10" type="ORF">ENE74_17820</name>
</gene>
<feature type="transmembrane region" description="Helical" evidence="6">
    <location>
        <begin position="159"/>
        <end position="178"/>
    </location>
</feature>
<feature type="transmembrane region" description="Helical" evidence="6">
    <location>
        <begin position="64"/>
        <end position="82"/>
    </location>
</feature>
<dbReference type="PROSITE" id="PS50112">
    <property type="entry name" value="PAS"/>
    <property type="match status" value="1"/>
</dbReference>
<evidence type="ECO:0000313" key="10">
    <source>
        <dbReference type="EMBL" id="RVT38262.1"/>
    </source>
</evidence>
<dbReference type="PROSITE" id="PS50113">
    <property type="entry name" value="PAC"/>
    <property type="match status" value="1"/>
</dbReference>
<accession>A0A437J2A8</accession>
<feature type="transmembrane region" description="Helical" evidence="6">
    <location>
        <begin position="199"/>
        <end position="225"/>
    </location>
</feature>
<dbReference type="GO" id="GO:0003824">
    <property type="term" value="F:catalytic activity"/>
    <property type="evidence" value="ECO:0007669"/>
    <property type="project" value="UniProtKB-ARBA"/>
</dbReference>
<dbReference type="InterPro" id="IPR043128">
    <property type="entry name" value="Rev_trsase/Diguanyl_cyclase"/>
</dbReference>
<dbReference type="SUPFAM" id="SSF55073">
    <property type="entry name" value="Nucleotide cyclase"/>
    <property type="match status" value="1"/>
</dbReference>
<dbReference type="SMART" id="SM00086">
    <property type="entry name" value="PAC"/>
    <property type="match status" value="1"/>
</dbReference>
<dbReference type="RefSeq" id="WP_127692205.1">
    <property type="nucleotide sequence ID" value="NZ_RZUL01000021.1"/>
</dbReference>
<feature type="transmembrane region" description="Helical" evidence="6">
    <location>
        <begin position="88"/>
        <end position="109"/>
    </location>
</feature>
<dbReference type="CDD" id="cd01949">
    <property type="entry name" value="GGDEF"/>
    <property type="match status" value="1"/>
</dbReference>
<evidence type="ECO:0000256" key="2">
    <source>
        <dbReference type="ARBA" id="ARBA00022475"/>
    </source>
</evidence>
<dbReference type="Gene3D" id="3.30.450.20">
    <property type="entry name" value="PAS domain"/>
    <property type="match status" value="1"/>
</dbReference>
<dbReference type="PANTHER" id="PTHR44757">
    <property type="entry name" value="DIGUANYLATE CYCLASE DGCP"/>
    <property type="match status" value="1"/>
</dbReference>
<dbReference type="InterPro" id="IPR007895">
    <property type="entry name" value="MASE1"/>
</dbReference>